<evidence type="ECO:0000256" key="2">
    <source>
        <dbReference type="SAM" id="Phobius"/>
    </source>
</evidence>
<proteinExistence type="predicted"/>
<dbReference type="EMBL" id="BANC01000005">
    <property type="protein sequence ID" value="GAN78675.1"/>
    <property type="molecule type" value="Genomic_DNA"/>
</dbReference>
<dbReference type="AlphaFoldDB" id="A0A0D6PAA7"/>
<keyword evidence="1" id="KW-0175">Coiled coil</keyword>
<keyword evidence="2" id="KW-0812">Transmembrane</keyword>
<organism evidence="3 4">
    <name type="scientific">Acidocella aminolytica 101 = DSM 11237</name>
    <dbReference type="NCBI Taxonomy" id="1120923"/>
    <lineage>
        <taxon>Bacteria</taxon>
        <taxon>Pseudomonadati</taxon>
        <taxon>Pseudomonadota</taxon>
        <taxon>Alphaproteobacteria</taxon>
        <taxon>Acetobacterales</taxon>
        <taxon>Acidocellaceae</taxon>
        <taxon>Acidocella</taxon>
    </lineage>
</organism>
<feature type="transmembrane region" description="Helical" evidence="2">
    <location>
        <begin position="87"/>
        <end position="105"/>
    </location>
</feature>
<evidence type="ECO:0000313" key="4">
    <source>
        <dbReference type="Proteomes" id="UP000032668"/>
    </source>
</evidence>
<gene>
    <name evidence="3" type="ORF">Aam_005_074</name>
</gene>
<dbReference type="NCBIfam" id="TIGR03142">
    <property type="entry name" value="cytochro_ccmI"/>
    <property type="match status" value="1"/>
</dbReference>
<comment type="caution">
    <text evidence="3">The sequence shown here is derived from an EMBL/GenBank/DDBJ whole genome shotgun (WGS) entry which is preliminary data.</text>
</comment>
<dbReference type="Proteomes" id="UP000032668">
    <property type="component" value="Unassembled WGS sequence"/>
</dbReference>
<keyword evidence="2" id="KW-0472">Membrane</keyword>
<feature type="coiled-coil region" evidence="1">
    <location>
        <begin position="28"/>
        <end position="60"/>
    </location>
</feature>
<dbReference type="STRING" id="1120923.SAMN02746095_00488"/>
<reference evidence="3 4" key="1">
    <citation type="submission" date="2012-11" db="EMBL/GenBank/DDBJ databases">
        <title>Whole genome sequence of Acidocella aminolytica 101 = DSM 11237.</title>
        <authorList>
            <person name="Azuma Y."/>
            <person name="Higashiura N."/>
            <person name="Hirakawa H."/>
            <person name="Matsushita K."/>
        </authorList>
    </citation>
    <scope>NUCLEOTIDE SEQUENCE [LARGE SCALE GENOMIC DNA]</scope>
    <source>
        <strain evidence="4">101 / DSM 11237</strain>
    </source>
</reference>
<dbReference type="InterPro" id="IPR017560">
    <property type="entry name" value="Cyt_c_biogenesis_CcmI"/>
</dbReference>
<accession>A0A0D6PAA7</accession>
<keyword evidence="2" id="KW-1133">Transmembrane helix</keyword>
<keyword evidence="4" id="KW-1185">Reference proteome</keyword>
<evidence type="ECO:0000256" key="1">
    <source>
        <dbReference type="SAM" id="Coils"/>
    </source>
</evidence>
<dbReference type="RefSeq" id="WP_048877167.1">
    <property type="nucleotide sequence ID" value="NZ_BANC01000005.1"/>
</dbReference>
<protein>
    <submittedName>
        <fullName evidence="3">Cytochrome c-type biogenesis protein CcmH/CycH</fullName>
    </submittedName>
</protein>
<dbReference type="OrthoDB" id="9815847at2"/>
<sequence length="208" mass="22666">MILIYMLLVALALTLPLLLAFRRPRNLSERREAAMALHRAQLAELERDLAEGRISETEHEGAKLEIERRLLAADSMPTQATGGSAKLLLIVTMIALPVGGFALYLPGSTPGVPSEPHAQWQAQQAAQDKQLDKLISLLRAHLTVTDPSSSDASEGQAYLAEALTEKAGSITPEALSLFKQSLANAPKGSNWRELDQQRILQAKEEGLR</sequence>
<evidence type="ECO:0000313" key="3">
    <source>
        <dbReference type="EMBL" id="GAN78675.1"/>
    </source>
</evidence>
<name>A0A0D6PAA7_9PROT</name>